<protein>
    <submittedName>
        <fullName evidence="1">Uncharacterized protein</fullName>
    </submittedName>
</protein>
<organism evidence="1 2">
    <name type="scientific">Cohnella faecalis</name>
    <dbReference type="NCBI Taxonomy" id="2315694"/>
    <lineage>
        <taxon>Bacteria</taxon>
        <taxon>Bacillati</taxon>
        <taxon>Bacillota</taxon>
        <taxon>Bacilli</taxon>
        <taxon>Bacillales</taxon>
        <taxon>Paenibacillaceae</taxon>
        <taxon>Cohnella</taxon>
    </lineage>
</organism>
<dbReference type="EMBL" id="QXJM01000037">
    <property type="protein sequence ID" value="RIE03497.1"/>
    <property type="molecule type" value="Genomic_DNA"/>
</dbReference>
<proteinExistence type="predicted"/>
<accession>A0A398CUG5</accession>
<dbReference type="RefSeq" id="WP_119149706.1">
    <property type="nucleotide sequence ID" value="NZ_QXJM01000037.1"/>
</dbReference>
<comment type="caution">
    <text evidence="1">The sequence shown here is derived from an EMBL/GenBank/DDBJ whole genome shotgun (WGS) entry which is preliminary data.</text>
</comment>
<sequence length="74" mass="8409">MLEKAFEQGTEPVGVIYDLKFTGMRPARTSRLRRFGARIHRLAGASSASLFRPRRIDAAFEKLCRTGLRRKNDG</sequence>
<dbReference type="Proteomes" id="UP000266340">
    <property type="component" value="Unassembled WGS sequence"/>
</dbReference>
<dbReference type="AlphaFoldDB" id="A0A398CUG5"/>
<evidence type="ECO:0000313" key="1">
    <source>
        <dbReference type="EMBL" id="RIE03497.1"/>
    </source>
</evidence>
<gene>
    <name evidence="1" type="ORF">D3H35_12680</name>
</gene>
<reference evidence="1 2" key="1">
    <citation type="submission" date="2018-09" db="EMBL/GenBank/DDBJ databases">
        <title>Cohnella cavernae sp. nov., isolated from a karst cave.</title>
        <authorList>
            <person name="Zhu H."/>
        </authorList>
    </citation>
    <scope>NUCLEOTIDE SEQUENCE [LARGE SCALE GENOMIC DNA]</scope>
    <source>
        <strain evidence="1 2">K2E09-144</strain>
    </source>
</reference>
<keyword evidence="2" id="KW-1185">Reference proteome</keyword>
<name>A0A398CUG5_9BACL</name>
<evidence type="ECO:0000313" key="2">
    <source>
        <dbReference type="Proteomes" id="UP000266340"/>
    </source>
</evidence>